<evidence type="ECO:0000313" key="2">
    <source>
        <dbReference type="Proteomes" id="UP000596276"/>
    </source>
</evidence>
<dbReference type="EMBL" id="CP044623">
    <property type="protein sequence ID" value="QRD93457.1"/>
    <property type="molecule type" value="Genomic_DNA"/>
</dbReference>
<evidence type="ECO:0000313" key="1">
    <source>
        <dbReference type="EMBL" id="QRD93457.1"/>
    </source>
</evidence>
<sequence length="81" mass="9571">MHLAPGGNQNCKKWTQGLSACIELLEELQAGNKIFRIHLILSLVKRIRSSYRVCRISWLMFLAHRNCVLRQYTIVRKRFKD</sequence>
<proteinExistence type="predicted"/>
<dbReference type="Proteomes" id="UP000596276">
    <property type="component" value="Chromosome 6"/>
</dbReference>
<dbReference type="VEuPathDB" id="FungiDB:F9C07_2285696"/>
<reference evidence="2" key="1">
    <citation type="journal article" date="2021" name="G3 (Bethesda)">
        <title>Chromosome assembled and annotated genome sequence of Aspergillus flavus NRRL 3357.</title>
        <authorList>
            <person name="Skerker J.M."/>
            <person name="Pianalto K.M."/>
            <person name="Mondo S.J."/>
            <person name="Yang K."/>
            <person name="Arkin A.P."/>
            <person name="Keller N.P."/>
            <person name="Grigoriev I.V."/>
            <person name="Louise Glass N.L."/>
        </authorList>
    </citation>
    <scope>NUCLEOTIDE SEQUENCE [LARGE SCALE GENOMIC DNA]</scope>
    <source>
        <strain evidence="2">ATCC 200026 / FGSC A1120 / IAM 13836 / NRRL 3357 / JCM 12722 / SRRC 167</strain>
    </source>
</reference>
<organism evidence="1 2">
    <name type="scientific">Aspergillus flavus (strain ATCC 200026 / FGSC A1120 / IAM 13836 / NRRL 3357 / JCM 12722 / SRRC 167)</name>
    <dbReference type="NCBI Taxonomy" id="332952"/>
    <lineage>
        <taxon>Eukaryota</taxon>
        <taxon>Fungi</taxon>
        <taxon>Dikarya</taxon>
        <taxon>Ascomycota</taxon>
        <taxon>Pezizomycotina</taxon>
        <taxon>Eurotiomycetes</taxon>
        <taxon>Eurotiomycetidae</taxon>
        <taxon>Eurotiales</taxon>
        <taxon>Aspergillaceae</taxon>
        <taxon>Aspergillus</taxon>
        <taxon>Aspergillus subgen. Circumdati</taxon>
    </lineage>
</organism>
<keyword evidence="2" id="KW-1185">Reference proteome</keyword>
<protein>
    <submittedName>
        <fullName evidence="1">Uncharacterized protein</fullName>
    </submittedName>
</protein>
<dbReference type="AlphaFoldDB" id="A0A7U2N0V0"/>
<name>A0A7U2N0V0_ASPFN</name>
<accession>A0A7U2N0V0</accession>
<gene>
    <name evidence="1" type="ORF">F9C07_2285696</name>
</gene>